<evidence type="ECO:0000256" key="3">
    <source>
        <dbReference type="ARBA" id="ARBA00022794"/>
    </source>
</evidence>
<dbReference type="Proteomes" id="UP000265515">
    <property type="component" value="Unassembled WGS sequence"/>
</dbReference>
<evidence type="ECO:0000256" key="1">
    <source>
        <dbReference type="ARBA" id="ARBA00004120"/>
    </source>
</evidence>
<evidence type="ECO:0000256" key="2">
    <source>
        <dbReference type="ARBA" id="ARBA00022490"/>
    </source>
</evidence>
<dbReference type="Pfam" id="PF07162">
    <property type="entry name" value="B9-C2"/>
    <property type="match status" value="1"/>
</dbReference>
<dbReference type="STRING" id="69332.A0A388LFW8"/>
<accession>A0A388LFW8</accession>
<dbReference type="PROSITE" id="PS51381">
    <property type="entry name" value="C2_B9"/>
    <property type="match status" value="1"/>
</dbReference>
<sequence>MPESTRLSSGMIWKPWRTVVEVPYSILADVGMSAELMATTVAHIASTGLLEGDEDLDARAYATDCERFYRSDESDCDSGDEDDEKDMMEGLPELEKDDWANDDQFEDPPGPSPSAIRLLLLIEIMAACGFSHSHTLIEYWIHFDTRIWQCRGELSAPLYGCTQLSSVYTRSDDEQRRPIAHFSHLIELQLESQQDPGISWPIMYLKAASCDSWHIYRVEGYGYLSLAGSCPGSRTHIIDTWKPEGCLKSRLHSMFVGGSAELKDITFVRIPSDFKV</sequence>
<proteinExistence type="predicted"/>
<keyword evidence="5" id="KW-0966">Cell projection</keyword>
<comment type="subcellular location">
    <subcellularLocation>
        <location evidence="1">Cytoplasm</location>
        <location evidence="1">Cytoskeleton</location>
        <location evidence="1">Cilium basal body</location>
    </subcellularLocation>
</comment>
<keyword evidence="2" id="KW-0963">Cytoplasm</keyword>
<name>A0A388LFW8_CHABU</name>
<keyword evidence="3" id="KW-0970">Cilium biogenesis/degradation</keyword>
<dbReference type="PANTHER" id="PTHR12968">
    <property type="entry name" value="B9 DOMAIN-CONTAINING"/>
    <property type="match status" value="1"/>
</dbReference>
<dbReference type="GO" id="GO:0060271">
    <property type="term" value="P:cilium assembly"/>
    <property type="evidence" value="ECO:0007669"/>
    <property type="project" value="TreeGrafter"/>
</dbReference>
<evidence type="ECO:0000256" key="5">
    <source>
        <dbReference type="ARBA" id="ARBA00023273"/>
    </source>
</evidence>
<dbReference type="EMBL" id="BFEA01000367">
    <property type="protein sequence ID" value="GBG81204.1"/>
    <property type="molecule type" value="Genomic_DNA"/>
</dbReference>
<comment type="caution">
    <text evidence="6">The sequence shown here is derived from an EMBL/GenBank/DDBJ whole genome shotgun (WGS) entry which is preliminary data.</text>
</comment>
<evidence type="ECO:0000313" key="6">
    <source>
        <dbReference type="EMBL" id="GBG81204.1"/>
    </source>
</evidence>
<evidence type="ECO:0000313" key="7">
    <source>
        <dbReference type="Proteomes" id="UP000265515"/>
    </source>
</evidence>
<dbReference type="PANTHER" id="PTHR12968:SF4">
    <property type="entry name" value="TECTONIC-LIKE COMPLEX MEMBER MKS1"/>
    <property type="match status" value="1"/>
</dbReference>
<dbReference type="AlphaFoldDB" id="A0A388LFW8"/>
<dbReference type="GO" id="GO:0036038">
    <property type="term" value="C:MKS complex"/>
    <property type="evidence" value="ECO:0007669"/>
    <property type="project" value="TreeGrafter"/>
</dbReference>
<reference evidence="6 7" key="1">
    <citation type="journal article" date="2018" name="Cell">
        <title>The Chara Genome: Secondary Complexity and Implications for Plant Terrestrialization.</title>
        <authorList>
            <person name="Nishiyama T."/>
            <person name="Sakayama H."/>
            <person name="Vries J.D."/>
            <person name="Buschmann H."/>
            <person name="Saint-Marcoux D."/>
            <person name="Ullrich K.K."/>
            <person name="Haas F.B."/>
            <person name="Vanderstraeten L."/>
            <person name="Becker D."/>
            <person name="Lang D."/>
            <person name="Vosolsobe S."/>
            <person name="Rombauts S."/>
            <person name="Wilhelmsson P.K.I."/>
            <person name="Janitza P."/>
            <person name="Kern R."/>
            <person name="Heyl A."/>
            <person name="Rumpler F."/>
            <person name="Villalobos L.I.A.C."/>
            <person name="Clay J.M."/>
            <person name="Skokan R."/>
            <person name="Toyoda A."/>
            <person name="Suzuki Y."/>
            <person name="Kagoshima H."/>
            <person name="Schijlen E."/>
            <person name="Tajeshwar N."/>
            <person name="Catarino B."/>
            <person name="Hetherington A.J."/>
            <person name="Saltykova A."/>
            <person name="Bonnot C."/>
            <person name="Breuninger H."/>
            <person name="Symeonidi A."/>
            <person name="Radhakrishnan G.V."/>
            <person name="Van Nieuwerburgh F."/>
            <person name="Deforce D."/>
            <person name="Chang C."/>
            <person name="Karol K.G."/>
            <person name="Hedrich R."/>
            <person name="Ulvskov P."/>
            <person name="Glockner G."/>
            <person name="Delwiche C.F."/>
            <person name="Petrasek J."/>
            <person name="Van de Peer Y."/>
            <person name="Friml J."/>
            <person name="Beilby M."/>
            <person name="Dolan L."/>
            <person name="Kohara Y."/>
            <person name="Sugano S."/>
            <person name="Fujiyama A."/>
            <person name="Delaux P.-M."/>
            <person name="Quint M."/>
            <person name="TheiBen G."/>
            <person name="Hagemann M."/>
            <person name="Harholt J."/>
            <person name="Dunand C."/>
            <person name="Zachgo S."/>
            <person name="Langdale J."/>
            <person name="Maumus F."/>
            <person name="Straeten D.V.D."/>
            <person name="Gould S.B."/>
            <person name="Rensing S.A."/>
        </authorList>
    </citation>
    <scope>NUCLEOTIDE SEQUENCE [LARGE SCALE GENOMIC DNA]</scope>
    <source>
        <strain evidence="6 7">S276</strain>
    </source>
</reference>
<organism evidence="6 7">
    <name type="scientific">Chara braunii</name>
    <name type="common">Braun's stonewort</name>
    <dbReference type="NCBI Taxonomy" id="69332"/>
    <lineage>
        <taxon>Eukaryota</taxon>
        <taxon>Viridiplantae</taxon>
        <taxon>Streptophyta</taxon>
        <taxon>Charophyceae</taxon>
        <taxon>Charales</taxon>
        <taxon>Characeae</taxon>
        <taxon>Chara</taxon>
    </lineage>
</organism>
<dbReference type="Gramene" id="GBG81204">
    <property type="protein sequence ID" value="GBG81204"/>
    <property type="gene ID" value="CBR_g31876"/>
</dbReference>
<protein>
    <submittedName>
        <fullName evidence="6">Uncharacterized protein</fullName>
    </submittedName>
</protein>
<gene>
    <name evidence="6" type="ORF">CBR_g31876</name>
</gene>
<dbReference type="InterPro" id="IPR010796">
    <property type="entry name" value="C2_B9-type_dom"/>
</dbReference>
<keyword evidence="7" id="KW-1185">Reference proteome</keyword>
<dbReference type="OrthoDB" id="10263520at2759"/>
<evidence type="ECO:0000256" key="4">
    <source>
        <dbReference type="ARBA" id="ARBA00023212"/>
    </source>
</evidence>
<keyword evidence="4" id="KW-0206">Cytoskeleton</keyword>